<organism evidence="3 4">
    <name type="scientific">Hymenobacter setariae</name>
    <dbReference type="NCBI Taxonomy" id="2594794"/>
    <lineage>
        <taxon>Bacteria</taxon>
        <taxon>Pseudomonadati</taxon>
        <taxon>Bacteroidota</taxon>
        <taxon>Cytophagia</taxon>
        <taxon>Cytophagales</taxon>
        <taxon>Hymenobacteraceae</taxon>
        <taxon>Hymenobacter</taxon>
    </lineage>
</organism>
<accession>A0A558BZ51</accession>
<dbReference type="InterPro" id="IPR006626">
    <property type="entry name" value="PbH1"/>
</dbReference>
<dbReference type="InterPro" id="IPR039448">
    <property type="entry name" value="Beta_helix"/>
</dbReference>
<keyword evidence="4" id="KW-1185">Reference proteome</keyword>
<name>A0A558BZ51_9BACT</name>
<dbReference type="Proteomes" id="UP000317624">
    <property type="component" value="Unassembled WGS sequence"/>
</dbReference>
<evidence type="ECO:0000313" key="4">
    <source>
        <dbReference type="Proteomes" id="UP000317624"/>
    </source>
</evidence>
<dbReference type="InterPro" id="IPR012334">
    <property type="entry name" value="Pectin_lyas_fold"/>
</dbReference>
<sequence>MILERLKASWLVALLLLVGYAAAAQAVLHKDLKKDFGALGNGRANDHAAFVRAADFFNQRAKTPAGAGRAVLHIPAGVYRIGQPNTSSLGDALSFVGCRNLSIVGADSATTEIRYADSLRYGAFDPTTHAVYESPKAFFTEWSWGVGGGIAMSLQDCENVQVTNLTINGNSEHLLVGGHWGDTGIQQSFDGIFVRNSRHVRLSKLAVHHFGRDGIQVLSHLAKKLDDPAQEDILLENSRFDYNGRQGLSITGVNGLRAVNCSFSHTGRVVIPALGKPLYSNPGAGVDIEPEGGYVANVRLENCRFVDNAGQGIVSDRYGDGPPTTKNIVIRNCLLWGITNWSAWVRQTDFLFENCRIYGAFVTGCALRTEATRFVGCTFEDRPYHGQPAYGQHLVYSNKEARAMSFTNCRFVGTRNGLLYAATAAADSASAFRLQNCTFVLNQAEPPLGVDNLLTNVVFSGVTTVEGGPQRATPAPASFGLGTAEAEKSIVVRSGGQLRLLAPGCRYLVQNGLTIGQPGARGAARVLVGPDNILALKQVPGKEPELYIGPQAQLVIKKGGALELPPHTQVTIAGQLLIEDGAYFFQDPQAKVITTGRGKLHLVQGALRSKHPELSAAYSQASTD</sequence>
<dbReference type="AlphaFoldDB" id="A0A558BZ51"/>
<protein>
    <recommendedName>
        <fullName evidence="2">Right handed beta helix domain-containing protein</fullName>
    </recommendedName>
</protein>
<feature type="chain" id="PRO_5035167400" description="Right handed beta helix domain-containing protein" evidence="1">
    <location>
        <begin position="24"/>
        <end position="624"/>
    </location>
</feature>
<dbReference type="Pfam" id="PF13229">
    <property type="entry name" value="Beta_helix"/>
    <property type="match status" value="1"/>
</dbReference>
<feature type="signal peptide" evidence="1">
    <location>
        <begin position="1"/>
        <end position="23"/>
    </location>
</feature>
<dbReference type="SUPFAM" id="SSF51126">
    <property type="entry name" value="Pectin lyase-like"/>
    <property type="match status" value="2"/>
</dbReference>
<dbReference type="EMBL" id="VMRJ01000002">
    <property type="protein sequence ID" value="TVT41788.1"/>
    <property type="molecule type" value="Genomic_DNA"/>
</dbReference>
<dbReference type="Gene3D" id="2.160.20.10">
    <property type="entry name" value="Single-stranded right-handed beta-helix, Pectin lyase-like"/>
    <property type="match status" value="1"/>
</dbReference>
<keyword evidence="1" id="KW-0732">Signal</keyword>
<evidence type="ECO:0000313" key="3">
    <source>
        <dbReference type="EMBL" id="TVT41788.1"/>
    </source>
</evidence>
<evidence type="ECO:0000256" key="1">
    <source>
        <dbReference type="SAM" id="SignalP"/>
    </source>
</evidence>
<evidence type="ECO:0000259" key="2">
    <source>
        <dbReference type="Pfam" id="PF13229"/>
    </source>
</evidence>
<dbReference type="InterPro" id="IPR011050">
    <property type="entry name" value="Pectin_lyase_fold/virulence"/>
</dbReference>
<feature type="domain" description="Right handed beta helix" evidence="2">
    <location>
        <begin position="154"/>
        <end position="338"/>
    </location>
</feature>
<comment type="caution">
    <text evidence="3">The sequence shown here is derived from an EMBL/GenBank/DDBJ whole genome shotgun (WGS) entry which is preliminary data.</text>
</comment>
<dbReference type="SMART" id="SM00710">
    <property type="entry name" value="PbH1"/>
    <property type="match status" value="7"/>
</dbReference>
<dbReference type="RefSeq" id="WP_144847101.1">
    <property type="nucleotide sequence ID" value="NZ_VMRJ01000002.1"/>
</dbReference>
<dbReference type="OrthoDB" id="863031at2"/>
<proteinExistence type="predicted"/>
<reference evidence="3 4" key="1">
    <citation type="submission" date="2019-07" db="EMBL/GenBank/DDBJ databases">
        <title>Hymenobacter sp. straun FUR1 Genome sequencing and assembly.</title>
        <authorList>
            <person name="Chhetri G."/>
        </authorList>
    </citation>
    <scope>NUCLEOTIDE SEQUENCE [LARGE SCALE GENOMIC DNA]</scope>
    <source>
        <strain evidence="3 4">Fur1</strain>
    </source>
</reference>
<gene>
    <name evidence="3" type="ORF">FNT36_10220</name>
</gene>